<dbReference type="SUPFAM" id="SSF56601">
    <property type="entry name" value="beta-lactamase/transpeptidase-like"/>
    <property type="match status" value="1"/>
</dbReference>
<dbReference type="Pfam" id="PF03717">
    <property type="entry name" value="PBP_dimer"/>
    <property type="match status" value="1"/>
</dbReference>
<proteinExistence type="inferred from homology"/>
<evidence type="ECO:0000256" key="2">
    <source>
        <dbReference type="ARBA" id="ARBA00004236"/>
    </source>
</evidence>
<evidence type="ECO:0000256" key="11">
    <source>
        <dbReference type="SAM" id="Phobius"/>
    </source>
</evidence>
<evidence type="ECO:0000256" key="1">
    <source>
        <dbReference type="ARBA" id="ARBA00004167"/>
    </source>
</evidence>
<dbReference type="GO" id="GO:0008658">
    <property type="term" value="F:penicillin binding"/>
    <property type="evidence" value="ECO:0007669"/>
    <property type="project" value="InterPro"/>
</dbReference>
<evidence type="ECO:0000256" key="9">
    <source>
        <dbReference type="ARBA" id="ARBA00023136"/>
    </source>
</evidence>
<dbReference type="InterPro" id="IPR036138">
    <property type="entry name" value="PBP_dimer_sf"/>
</dbReference>
<dbReference type="GO" id="GO:0009252">
    <property type="term" value="P:peptidoglycan biosynthetic process"/>
    <property type="evidence" value="ECO:0007669"/>
    <property type="project" value="UniProtKB-KW"/>
</dbReference>
<evidence type="ECO:0000256" key="5">
    <source>
        <dbReference type="ARBA" id="ARBA00022692"/>
    </source>
</evidence>
<dbReference type="Pfam" id="PF00905">
    <property type="entry name" value="Transpeptidase"/>
    <property type="match status" value="1"/>
</dbReference>
<evidence type="ECO:0000256" key="3">
    <source>
        <dbReference type="ARBA" id="ARBA00007171"/>
    </source>
</evidence>
<keyword evidence="7" id="KW-0573">Peptidoglycan synthesis</keyword>
<dbReference type="SUPFAM" id="SSF56519">
    <property type="entry name" value="Penicillin binding protein dimerisation domain"/>
    <property type="match status" value="1"/>
</dbReference>
<comment type="caution">
    <text evidence="14">The sequence shown here is derived from an EMBL/GenBank/DDBJ whole genome shotgun (WGS) entry which is preliminary data.</text>
</comment>
<dbReference type="PANTHER" id="PTHR30627:SF2">
    <property type="entry name" value="PEPTIDOGLYCAN D,D-TRANSPEPTIDASE MRDA"/>
    <property type="match status" value="1"/>
</dbReference>
<keyword evidence="4" id="KW-1003">Cell membrane</keyword>
<dbReference type="InterPro" id="IPR050515">
    <property type="entry name" value="Beta-lactam/transpept"/>
</dbReference>
<name>A0A9D1CG89_9FIRM</name>
<dbReference type="InterPro" id="IPR001460">
    <property type="entry name" value="PCN-bd_Tpept"/>
</dbReference>
<evidence type="ECO:0000313" key="15">
    <source>
        <dbReference type="Proteomes" id="UP000886879"/>
    </source>
</evidence>
<keyword evidence="6" id="KW-0133">Cell shape</keyword>
<keyword evidence="10" id="KW-0961">Cell wall biogenesis/degradation</keyword>
<evidence type="ECO:0000313" key="14">
    <source>
        <dbReference type="EMBL" id="HIQ60307.1"/>
    </source>
</evidence>
<protein>
    <submittedName>
        <fullName evidence="14">Penicillin-binding protein</fullName>
    </submittedName>
</protein>
<dbReference type="Gene3D" id="3.40.710.10">
    <property type="entry name" value="DD-peptidase/beta-lactamase superfamily"/>
    <property type="match status" value="1"/>
</dbReference>
<keyword evidence="9 11" id="KW-0472">Membrane</keyword>
<evidence type="ECO:0000259" key="13">
    <source>
        <dbReference type="Pfam" id="PF03717"/>
    </source>
</evidence>
<comment type="subcellular location">
    <subcellularLocation>
        <location evidence="2">Cell membrane</location>
    </subcellularLocation>
    <subcellularLocation>
        <location evidence="1">Membrane</location>
        <topology evidence="1">Single-pass membrane protein</topology>
    </subcellularLocation>
</comment>
<evidence type="ECO:0000256" key="4">
    <source>
        <dbReference type="ARBA" id="ARBA00022475"/>
    </source>
</evidence>
<dbReference type="GO" id="GO:0005886">
    <property type="term" value="C:plasma membrane"/>
    <property type="evidence" value="ECO:0007669"/>
    <property type="project" value="UniProtKB-SubCell"/>
</dbReference>
<reference evidence="14" key="1">
    <citation type="submission" date="2020-10" db="EMBL/GenBank/DDBJ databases">
        <authorList>
            <person name="Gilroy R."/>
        </authorList>
    </citation>
    <scope>NUCLEOTIDE SEQUENCE</scope>
    <source>
        <strain evidence="14">ChiGjej2B2-12916</strain>
    </source>
</reference>
<comment type="similarity">
    <text evidence="3">Belongs to the transpeptidase family.</text>
</comment>
<dbReference type="AlphaFoldDB" id="A0A9D1CG89"/>
<evidence type="ECO:0000259" key="12">
    <source>
        <dbReference type="Pfam" id="PF00905"/>
    </source>
</evidence>
<organism evidence="14 15">
    <name type="scientific">Candidatus Enterenecus faecium</name>
    <dbReference type="NCBI Taxonomy" id="2840780"/>
    <lineage>
        <taxon>Bacteria</taxon>
        <taxon>Bacillati</taxon>
        <taxon>Bacillota</taxon>
        <taxon>Clostridia</taxon>
        <taxon>Eubacteriales</taxon>
        <taxon>Candidatus Enterenecus</taxon>
    </lineage>
</organism>
<dbReference type="InterPro" id="IPR005311">
    <property type="entry name" value="PBP_dimer"/>
</dbReference>
<evidence type="ECO:0000256" key="7">
    <source>
        <dbReference type="ARBA" id="ARBA00022984"/>
    </source>
</evidence>
<dbReference type="GO" id="GO:0008360">
    <property type="term" value="P:regulation of cell shape"/>
    <property type="evidence" value="ECO:0007669"/>
    <property type="project" value="UniProtKB-KW"/>
</dbReference>
<keyword evidence="8 11" id="KW-1133">Transmembrane helix</keyword>
<keyword evidence="5 11" id="KW-0812">Transmembrane</keyword>
<dbReference type="Gene3D" id="1.10.10.1230">
    <property type="entry name" value="Penicillin-binding protein, N-terminal non-catalytic domain, head sub-domain"/>
    <property type="match status" value="1"/>
</dbReference>
<dbReference type="Proteomes" id="UP000886879">
    <property type="component" value="Unassembled WGS sequence"/>
</dbReference>
<gene>
    <name evidence="14" type="ORF">IAD31_01710</name>
</gene>
<evidence type="ECO:0000256" key="10">
    <source>
        <dbReference type="ARBA" id="ARBA00023316"/>
    </source>
</evidence>
<sequence>MSRFIDFNSNNKDTHTEDEGHRLRVRSTLLMVFFGCLLLGFFSILYQLQVVDGAQWRANANYNITQTETVDGVRGEILDRYGRVLVSNSLGYAVELDTASMGDHVNEVISQLLELCEKEGVEWSDTLPISKEAPWTYTKDENLFAYRADSDDGTSRILPTQLGKLAEKNKWVKSAETAQISAQELMEAMCETFSVETEELTPQVRALLGVLYEVTLRQEQITYNTYTFATDVSISFITQVKELGLPGVSIVTSTNRVYNTKAAAHVLGRIGLISAEEWPTYQALNYPMNAYVGKDGVELAFESYLHGTSGTRLLETDENGAVVSQQWQTEPQPGNHVVLTLDSELQAHTEQLLGDFVSGLSDPAGAAAVMVDMSGGVLALASYPTYDLSTYSEDYNDLLTDPAKPLLNRATQGVYAPGSIFKMVTAVGGLTEGLITPSSTTYCSGIYTYYPDYRPVCWIYTNTRGNHGSETVSEAIKDSCNIFFYDLGRRLGIDRLVDYATAFGLGQYTGIELPESKGTVAGPETTEKLGGTWYAGQTLSAAIGQDNNMFTPIQLANYVATLVNGGNRYETHLMKEVKSSDYSQVVYEYEPKLASTIDIDPEDLAAVKQGMYDLSQTASMARYFDDLPVSVGCKTGTAEVSGSDATATFVCFAPYDDPQVALCLVAEKGSAGGNLAALAASMLEEYFSNEDNLSVTDQENTLLH</sequence>
<dbReference type="GO" id="GO:0071555">
    <property type="term" value="P:cell wall organization"/>
    <property type="evidence" value="ECO:0007669"/>
    <property type="project" value="UniProtKB-KW"/>
</dbReference>
<feature type="transmembrane region" description="Helical" evidence="11">
    <location>
        <begin position="29"/>
        <end position="48"/>
    </location>
</feature>
<reference evidence="14" key="2">
    <citation type="journal article" date="2021" name="PeerJ">
        <title>Extensive microbial diversity within the chicken gut microbiome revealed by metagenomics and culture.</title>
        <authorList>
            <person name="Gilroy R."/>
            <person name="Ravi A."/>
            <person name="Getino M."/>
            <person name="Pursley I."/>
            <person name="Horton D.L."/>
            <person name="Alikhan N.F."/>
            <person name="Baker D."/>
            <person name="Gharbi K."/>
            <person name="Hall N."/>
            <person name="Watson M."/>
            <person name="Adriaenssens E.M."/>
            <person name="Foster-Nyarko E."/>
            <person name="Jarju S."/>
            <person name="Secka A."/>
            <person name="Antonio M."/>
            <person name="Oren A."/>
            <person name="Chaudhuri R.R."/>
            <person name="La Ragione R."/>
            <person name="Hildebrand F."/>
            <person name="Pallen M.J."/>
        </authorList>
    </citation>
    <scope>NUCLEOTIDE SEQUENCE</scope>
    <source>
        <strain evidence="14">ChiGjej2B2-12916</strain>
    </source>
</reference>
<dbReference type="GO" id="GO:0071972">
    <property type="term" value="F:peptidoglycan L,D-transpeptidase activity"/>
    <property type="evidence" value="ECO:0007669"/>
    <property type="project" value="TreeGrafter"/>
</dbReference>
<dbReference type="EMBL" id="DVFO01000014">
    <property type="protein sequence ID" value="HIQ60307.1"/>
    <property type="molecule type" value="Genomic_DNA"/>
</dbReference>
<accession>A0A9D1CG89</accession>
<dbReference type="Gene3D" id="3.90.1310.10">
    <property type="entry name" value="Penicillin-binding protein 2a (Domain 2)"/>
    <property type="match status" value="1"/>
</dbReference>
<feature type="domain" description="Penicillin-binding protein dimerisation" evidence="13">
    <location>
        <begin position="72"/>
        <end position="325"/>
    </location>
</feature>
<dbReference type="InterPro" id="IPR012338">
    <property type="entry name" value="Beta-lactam/transpept-like"/>
</dbReference>
<feature type="domain" description="Penicillin-binding protein transpeptidase" evidence="12">
    <location>
        <begin position="367"/>
        <end position="676"/>
    </location>
</feature>
<evidence type="ECO:0000256" key="6">
    <source>
        <dbReference type="ARBA" id="ARBA00022960"/>
    </source>
</evidence>
<evidence type="ECO:0000256" key="8">
    <source>
        <dbReference type="ARBA" id="ARBA00022989"/>
    </source>
</evidence>
<dbReference type="PANTHER" id="PTHR30627">
    <property type="entry name" value="PEPTIDOGLYCAN D,D-TRANSPEPTIDASE"/>
    <property type="match status" value="1"/>
</dbReference>